<keyword evidence="2" id="KW-1185">Reference proteome</keyword>
<sequence length="257" mass="26828">MHSRRRTLLTAVLVMAVAAVVVGGVLVVADRNKTPVAQDDRGPVLVVPGYGGRMESLSLVISALKADGRDVVEVAPKAQGTGDMRGQAANLGRVARKTLRRTHAPSLDVVGYSEGGIVARLWVKKYGGDRIARRVLTIGSPHHGTELAARAQVEHPDRCPKACQQLAPDSDLMKDLNEGDETPSGPRFITVSSTTDAAVTPIGTAELTGALNLTVQELCPDALTQHTQLTSDPVVLALITSALGSGPPAKPTGVTCA</sequence>
<gene>
    <name evidence="1" type="ORF">FHP06_09560</name>
</gene>
<accession>A0A5C8NIS0</accession>
<proteinExistence type="predicted"/>
<evidence type="ECO:0000313" key="1">
    <source>
        <dbReference type="EMBL" id="TXL60671.1"/>
    </source>
</evidence>
<dbReference type="PANTHER" id="PTHR37574">
    <property type="entry name" value="LIPASE B"/>
    <property type="match status" value="1"/>
</dbReference>
<dbReference type="PANTHER" id="PTHR37574:SF1">
    <property type="entry name" value="LIPASE B"/>
    <property type="match status" value="1"/>
</dbReference>
<dbReference type="SUPFAM" id="SSF53474">
    <property type="entry name" value="alpha/beta-Hydrolases"/>
    <property type="match status" value="1"/>
</dbReference>
<name>A0A5C8NIS0_9ACTN</name>
<dbReference type="OrthoDB" id="8871309at2"/>
<protein>
    <submittedName>
        <fullName evidence="1">Lipase</fullName>
    </submittedName>
</protein>
<organism evidence="1 2">
    <name type="scientific">Aeromicrobium terrae</name>
    <dbReference type="NCBI Taxonomy" id="2498846"/>
    <lineage>
        <taxon>Bacteria</taxon>
        <taxon>Bacillati</taxon>
        <taxon>Actinomycetota</taxon>
        <taxon>Actinomycetes</taxon>
        <taxon>Propionibacteriales</taxon>
        <taxon>Nocardioidaceae</taxon>
        <taxon>Aeromicrobium</taxon>
    </lineage>
</organism>
<dbReference type="InterPro" id="IPR029058">
    <property type="entry name" value="AB_hydrolase_fold"/>
</dbReference>
<dbReference type="Gene3D" id="3.40.50.1820">
    <property type="entry name" value="alpha/beta hydrolase"/>
    <property type="match status" value="1"/>
</dbReference>
<reference evidence="1 2" key="1">
    <citation type="submission" date="2019-06" db="EMBL/GenBank/DDBJ databases">
        <title>Aeromicrobium sp. nov., isolated from a maize field.</title>
        <authorList>
            <person name="Lin S.-Y."/>
            <person name="Tsai C.-F."/>
            <person name="Young C.-C."/>
        </authorList>
    </citation>
    <scope>NUCLEOTIDE SEQUENCE [LARGE SCALE GENOMIC DNA]</scope>
    <source>
        <strain evidence="1 2">CC-CFT486</strain>
    </source>
</reference>
<dbReference type="AlphaFoldDB" id="A0A5C8NIS0"/>
<evidence type="ECO:0000313" key="2">
    <source>
        <dbReference type="Proteomes" id="UP000321571"/>
    </source>
</evidence>
<dbReference type="InterPro" id="IPR053228">
    <property type="entry name" value="Stereospecific_Lipase"/>
</dbReference>
<dbReference type="EMBL" id="VDUX01000004">
    <property type="protein sequence ID" value="TXL60671.1"/>
    <property type="molecule type" value="Genomic_DNA"/>
</dbReference>
<dbReference type="Proteomes" id="UP000321571">
    <property type="component" value="Unassembled WGS sequence"/>
</dbReference>
<dbReference type="RefSeq" id="WP_147686178.1">
    <property type="nucleotide sequence ID" value="NZ_VDUX01000004.1"/>
</dbReference>
<comment type="caution">
    <text evidence="1">The sequence shown here is derived from an EMBL/GenBank/DDBJ whole genome shotgun (WGS) entry which is preliminary data.</text>
</comment>
<dbReference type="Pfam" id="PF02089">
    <property type="entry name" value="Palm_thioest"/>
    <property type="match status" value="1"/>
</dbReference>